<dbReference type="InterPro" id="IPR013464">
    <property type="entry name" value="CHP02642"/>
</dbReference>
<dbReference type="Proteomes" id="UP000092626">
    <property type="component" value="Unassembled WGS sequence"/>
</dbReference>
<organism evidence="1 2">
    <name type="scientific">Gallibacterium genomosp. 3</name>
    <dbReference type="NCBI Taxonomy" id="505345"/>
    <lineage>
        <taxon>Bacteria</taxon>
        <taxon>Pseudomonadati</taxon>
        <taxon>Pseudomonadota</taxon>
        <taxon>Gammaproteobacteria</taxon>
        <taxon>Pasteurellales</taxon>
        <taxon>Pasteurellaceae</taxon>
        <taxon>Gallibacterium</taxon>
    </lineage>
</organism>
<dbReference type="SUPFAM" id="SSF57938">
    <property type="entry name" value="DnaJ/Hsp40 cysteine-rich domain"/>
    <property type="match status" value="1"/>
</dbReference>
<comment type="caution">
    <text evidence="1">The sequence shown here is derived from an EMBL/GenBank/DDBJ whole genome shotgun (WGS) entry which is preliminary data.</text>
</comment>
<accession>A0A1A7PVH9</accession>
<evidence type="ECO:0008006" key="3">
    <source>
        <dbReference type="Google" id="ProtNLM"/>
    </source>
</evidence>
<dbReference type="STRING" id="505345.QV06_01025"/>
<gene>
    <name evidence="1" type="ORF">QV06_01025</name>
</gene>
<dbReference type="EMBL" id="JTJR01000005">
    <property type="protein sequence ID" value="OBX05746.1"/>
    <property type="molecule type" value="Genomic_DNA"/>
</dbReference>
<evidence type="ECO:0000313" key="2">
    <source>
        <dbReference type="Proteomes" id="UP000092626"/>
    </source>
</evidence>
<protein>
    <recommendedName>
        <fullName evidence="3">Antitermination protein</fullName>
    </recommendedName>
</protein>
<dbReference type="NCBIfam" id="TIGR02642">
    <property type="entry name" value="phage_xxxx"/>
    <property type="match status" value="1"/>
</dbReference>
<proteinExistence type="predicted"/>
<reference evidence="1 2" key="1">
    <citation type="submission" date="2014-11" db="EMBL/GenBank/DDBJ databases">
        <title>Pan-genome of Gallibacterium spp.</title>
        <authorList>
            <person name="Kudirkiene E."/>
            <person name="Bojesen A.M."/>
        </authorList>
    </citation>
    <scope>NUCLEOTIDE SEQUENCE [LARGE SCALE GENOMIC DNA]</scope>
    <source>
        <strain evidence="1 2">59/S3/89</strain>
    </source>
</reference>
<evidence type="ECO:0000313" key="1">
    <source>
        <dbReference type="EMBL" id="OBX05746.1"/>
    </source>
</evidence>
<name>A0A1A7PVH9_9PAST</name>
<dbReference type="AlphaFoldDB" id="A0A1A7PVH9"/>
<dbReference type="Gene3D" id="6.20.20.10">
    <property type="match status" value="1"/>
</dbReference>
<dbReference type="InterPro" id="IPR036410">
    <property type="entry name" value="HSP_DnaJ_Cys-rich_dom_sf"/>
</dbReference>
<dbReference type="RefSeq" id="WP_065236553.1">
    <property type="nucleotide sequence ID" value="NZ_JTJR01000005.1"/>
</dbReference>
<sequence length="241" mass="27843">MSRSIELLVKMFDPRCVSAESIARGHSTLYKEQILAAFAQAEKAAFVGYHLLLLKYRFDQSSKDYLTKYIDLWLAEKGVKDDFAVKALNYVVDRLADIPLPTQYKRLNSLRRRYLRSQYAYTKEIGKAQEITKNKEIDKNSKEARELRINVIKEMKKSNICPRCHGTGEIGREQKRICPACEGKGRLIATNDHLIYSIGCSGEYFRCYLHALVVEFEQFAQIQMSEAENMIKQRLKAEIAN</sequence>